<keyword evidence="1" id="KW-0812">Transmembrane</keyword>
<evidence type="ECO:0000313" key="3">
    <source>
        <dbReference type="Proteomes" id="UP001258315"/>
    </source>
</evidence>
<feature type="transmembrane region" description="Helical" evidence="1">
    <location>
        <begin position="88"/>
        <end position="107"/>
    </location>
</feature>
<feature type="transmembrane region" description="Helical" evidence="1">
    <location>
        <begin position="155"/>
        <end position="172"/>
    </location>
</feature>
<evidence type="ECO:0000256" key="1">
    <source>
        <dbReference type="SAM" id="Phobius"/>
    </source>
</evidence>
<comment type="caution">
    <text evidence="2">The sequence shown here is derived from an EMBL/GenBank/DDBJ whole genome shotgun (WGS) entry which is preliminary data.</text>
</comment>
<keyword evidence="3" id="KW-1185">Reference proteome</keyword>
<dbReference type="EMBL" id="JAVLVU010000001">
    <property type="protein sequence ID" value="MDT3404603.1"/>
    <property type="molecule type" value="Genomic_DNA"/>
</dbReference>
<feature type="transmembrane region" description="Helical" evidence="1">
    <location>
        <begin position="33"/>
        <end position="52"/>
    </location>
</feature>
<evidence type="ECO:0008006" key="4">
    <source>
        <dbReference type="Google" id="ProtNLM"/>
    </source>
</evidence>
<proteinExistence type="predicted"/>
<feature type="transmembrane region" description="Helical" evidence="1">
    <location>
        <begin position="119"/>
        <end position="143"/>
    </location>
</feature>
<dbReference type="Proteomes" id="UP001258315">
    <property type="component" value="Unassembled WGS sequence"/>
</dbReference>
<organism evidence="2 3">
    <name type="scientific">Mucilaginibacter terrae</name>
    <dbReference type="NCBI Taxonomy" id="1955052"/>
    <lineage>
        <taxon>Bacteria</taxon>
        <taxon>Pseudomonadati</taxon>
        <taxon>Bacteroidota</taxon>
        <taxon>Sphingobacteriia</taxon>
        <taxon>Sphingobacteriales</taxon>
        <taxon>Sphingobacteriaceae</taxon>
        <taxon>Mucilaginibacter</taxon>
    </lineage>
</organism>
<feature type="transmembrane region" description="Helical" evidence="1">
    <location>
        <begin position="192"/>
        <end position="211"/>
    </location>
</feature>
<accession>A0ABU3GXV9</accession>
<protein>
    <recommendedName>
        <fullName evidence="4">Cytochrome c oxidase assembly protein</fullName>
    </recommendedName>
</protein>
<feature type="transmembrane region" description="Helical" evidence="1">
    <location>
        <begin position="6"/>
        <end position="21"/>
    </location>
</feature>
<name>A0ABU3GXV9_9SPHI</name>
<reference evidence="3" key="1">
    <citation type="submission" date="2023-07" db="EMBL/GenBank/DDBJ databases">
        <title>Functional and genomic diversity of the sorghum phyllosphere microbiome.</title>
        <authorList>
            <person name="Shade A."/>
        </authorList>
    </citation>
    <scope>NUCLEOTIDE SEQUENCE [LARGE SCALE GENOMIC DNA]</scope>
    <source>
        <strain evidence="3">SORGH_AS_0422</strain>
    </source>
</reference>
<gene>
    <name evidence="2" type="ORF">QE417_003675</name>
</gene>
<evidence type="ECO:0000313" key="2">
    <source>
        <dbReference type="EMBL" id="MDT3404603.1"/>
    </source>
</evidence>
<sequence>MSLRILIYLFLLAIISTYGLVNYKKLTSPFKPLIALISYTLFSEVMCRILAVKYHNNMIMYHIMLLVEYPLMATIYSRLFTVKNIQRFIRYSVIPFVVLLLANSLLVQKIRFSPFHVEFPSHILFLANGLYLIYSLLLFEAFLHKPSDIPIYKQAAFWFNTAILTLSSTLFLQLGLQNYFVRNGHKPELIDTIGYLINLLSYVLIGIAFYTDVSRLKQPVYESN</sequence>
<feature type="transmembrane region" description="Helical" evidence="1">
    <location>
        <begin position="58"/>
        <end position="76"/>
    </location>
</feature>
<keyword evidence="1" id="KW-0472">Membrane</keyword>
<keyword evidence="1" id="KW-1133">Transmembrane helix</keyword>